<dbReference type="PANTHER" id="PTHR34408:SF1">
    <property type="entry name" value="GLYCOSYL HYDROLASE FAMILY 19 DOMAIN-CONTAINING PROTEIN HI_1415"/>
    <property type="match status" value="1"/>
</dbReference>
<dbReference type="InterPro" id="IPR052354">
    <property type="entry name" value="Cell_Wall_Dynamics_Protein"/>
</dbReference>
<reference evidence="1 3" key="1">
    <citation type="submission" date="2015-01" db="EMBL/GenBank/DDBJ databases">
        <title>Genome of Flavobacterium hibernum DSM 12611.</title>
        <authorList>
            <person name="Stropko S.J."/>
            <person name="Pipes S.E."/>
            <person name="Newman J.D."/>
        </authorList>
    </citation>
    <scope>NUCLEOTIDE SEQUENCE [LARGE SCALE GENOMIC DNA]</scope>
    <source>
        <strain evidence="1 3">DSM 12611</strain>
    </source>
</reference>
<organism evidence="1 3">
    <name type="scientific">Flavobacterium hibernum</name>
    <dbReference type="NCBI Taxonomy" id="37752"/>
    <lineage>
        <taxon>Bacteria</taxon>
        <taxon>Pseudomonadati</taxon>
        <taxon>Bacteroidota</taxon>
        <taxon>Flavobacteriia</taxon>
        <taxon>Flavobacteriales</taxon>
        <taxon>Flavobacteriaceae</taxon>
        <taxon>Flavobacterium</taxon>
    </lineage>
</organism>
<dbReference type="SUPFAM" id="SSF53955">
    <property type="entry name" value="Lysozyme-like"/>
    <property type="match status" value="1"/>
</dbReference>
<evidence type="ECO:0000313" key="4">
    <source>
        <dbReference type="Proteomes" id="UP000198302"/>
    </source>
</evidence>
<name>A0A0D0ES01_9FLAO</name>
<sequence>MGKKTLLKLKEVLKIQTNEDLSHFIGQIAHETGDFNSDTENLNYSAKGLITTFKKYFPTLDSTKDYANQPQKIANRVYANRMGNSDENSGDGFNYRGRGALQLTGKANYKLFSDYVGEDCVKSPGLVSTKYFFESAKFFFDNNKLWNLTKTVNDASIITVSKRVNGGTNGLQDRISKTKDFYRLLQ</sequence>
<accession>A0A0D0ES01</accession>
<dbReference type="EMBL" id="JPRK01000021">
    <property type="protein sequence ID" value="KIO50978.1"/>
    <property type="molecule type" value="Genomic_DNA"/>
</dbReference>
<evidence type="ECO:0000313" key="2">
    <source>
        <dbReference type="EMBL" id="OXA85294.1"/>
    </source>
</evidence>
<keyword evidence="1" id="KW-0378">Hydrolase</keyword>
<dbReference type="Proteomes" id="UP000032061">
    <property type="component" value="Unassembled WGS sequence"/>
</dbReference>
<reference evidence="2 4" key="2">
    <citation type="submission" date="2016-11" db="EMBL/GenBank/DDBJ databases">
        <title>Whole genomes of Flavobacteriaceae.</title>
        <authorList>
            <person name="Stine C."/>
            <person name="Li C."/>
            <person name="Tadesse D."/>
        </authorList>
    </citation>
    <scope>NUCLEOTIDE SEQUENCE [LARGE SCALE GENOMIC DNA]</scope>
    <source>
        <strain evidence="2 4">ATCC 51468</strain>
    </source>
</reference>
<evidence type="ECO:0000313" key="1">
    <source>
        <dbReference type="EMBL" id="KIO50978.1"/>
    </source>
</evidence>
<gene>
    <name evidence="2" type="ORF">B0A73_17710</name>
    <name evidence="1" type="ORF">IW18_20370</name>
</gene>
<dbReference type="InterPro" id="IPR023346">
    <property type="entry name" value="Lysozyme-like_dom_sf"/>
</dbReference>
<dbReference type="Proteomes" id="UP000198302">
    <property type="component" value="Unassembled WGS sequence"/>
</dbReference>
<dbReference type="AlphaFoldDB" id="A0A0D0ES01"/>
<dbReference type="Gene3D" id="1.10.530.10">
    <property type="match status" value="1"/>
</dbReference>
<evidence type="ECO:0000313" key="3">
    <source>
        <dbReference type="Proteomes" id="UP000032061"/>
    </source>
</evidence>
<protein>
    <submittedName>
        <fullName evidence="1">Glycoside hydrolase</fullName>
    </submittedName>
</protein>
<comment type="caution">
    <text evidence="1">The sequence shown here is derived from an EMBL/GenBank/DDBJ whole genome shotgun (WGS) entry which is preliminary data.</text>
</comment>
<dbReference type="GO" id="GO:0016787">
    <property type="term" value="F:hydrolase activity"/>
    <property type="evidence" value="ECO:0007669"/>
    <property type="project" value="UniProtKB-KW"/>
</dbReference>
<dbReference type="STRING" id="37752.IW18_20370"/>
<keyword evidence="4" id="KW-1185">Reference proteome</keyword>
<dbReference type="EMBL" id="MUGX01000026">
    <property type="protein sequence ID" value="OXA85294.1"/>
    <property type="molecule type" value="Genomic_DNA"/>
</dbReference>
<dbReference type="PANTHER" id="PTHR34408">
    <property type="entry name" value="FAMILY PROTEIN, PUTATIVE-RELATED"/>
    <property type="match status" value="1"/>
</dbReference>
<proteinExistence type="predicted"/>